<feature type="compositionally biased region" description="Basic and acidic residues" evidence="1">
    <location>
        <begin position="52"/>
        <end position="73"/>
    </location>
</feature>
<keyword evidence="3" id="KW-1185">Reference proteome</keyword>
<reference evidence="2 3" key="1">
    <citation type="submission" date="2017-01" db="EMBL/GenBank/DDBJ databases">
        <title>Complete genome of Tateyamaria omphalii DOK1-4 isolated from seawater in Dokdo.</title>
        <authorList>
            <person name="Kim J.H."/>
            <person name="Chi W.-J."/>
        </authorList>
    </citation>
    <scope>NUCLEOTIDE SEQUENCE [LARGE SCALE GENOMIC DNA]</scope>
    <source>
        <strain evidence="2 3">DOK1-4</strain>
    </source>
</reference>
<evidence type="ECO:0000313" key="3">
    <source>
        <dbReference type="Proteomes" id="UP000186336"/>
    </source>
</evidence>
<dbReference type="KEGG" id="tom:BWR18_10070"/>
<dbReference type="STRING" id="299262.BWR18_10070"/>
<sequence>MTSNEKEPPMQVIIEEVVSRIKATNSEAALSPQALNTVVTAVMEAIAAQDQRGADQEEERSLQNYQERVRPGR</sequence>
<dbReference type="Proteomes" id="UP000186336">
    <property type="component" value="Chromosome"/>
</dbReference>
<dbReference type="AlphaFoldDB" id="A0A1P8MVA5"/>
<evidence type="ECO:0000256" key="1">
    <source>
        <dbReference type="SAM" id="MobiDB-lite"/>
    </source>
</evidence>
<protein>
    <submittedName>
        <fullName evidence="2">Uncharacterized protein</fullName>
    </submittedName>
</protein>
<evidence type="ECO:0000313" key="2">
    <source>
        <dbReference type="EMBL" id="APX11984.1"/>
    </source>
</evidence>
<organism evidence="2 3">
    <name type="scientific">Tateyamaria omphalii</name>
    <dbReference type="NCBI Taxonomy" id="299262"/>
    <lineage>
        <taxon>Bacteria</taxon>
        <taxon>Pseudomonadati</taxon>
        <taxon>Pseudomonadota</taxon>
        <taxon>Alphaproteobacteria</taxon>
        <taxon>Rhodobacterales</taxon>
        <taxon>Roseobacteraceae</taxon>
        <taxon>Tateyamaria</taxon>
    </lineage>
</organism>
<dbReference type="EMBL" id="CP019312">
    <property type="protein sequence ID" value="APX11984.1"/>
    <property type="molecule type" value="Genomic_DNA"/>
</dbReference>
<proteinExistence type="predicted"/>
<name>A0A1P8MVA5_9RHOB</name>
<feature type="region of interest" description="Disordered" evidence="1">
    <location>
        <begin position="49"/>
        <end position="73"/>
    </location>
</feature>
<gene>
    <name evidence="2" type="ORF">BWR18_10070</name>
</gene>
<accession>A0A1P8MVA5</accession>